<evidence type="ECO:0000256" key="1">
    <source>
        <dbReference type="ARBA" id="ARBA00022737"/>
    </source>
</evidence>
<dbReference type="SUPFAM" id="SSF52058">
    <property type="entry name" value="L domain-like"/>
    <property type="match status" value="1"/>
</dbReference>
<dbReference type="AlphaFoldDB" id="A0A151RZL4"/>
<dbReference type="PANTHER" id="PTHR47186">
    <property type="entry name" value="LEUCINE-RICH REPEAT-CONTAINING PROTEIN 57"/>
    <property type="match status" value="1"/>
</dbReference>
<dbReference type="Gene3D" id="3.80.10.10">
    <property type="entry name" value="Ribonuclease Inhibitor"/>
    <property type="match status" value="1"/>
</dbReference>
<organism evidence="3 4">
    <name type="scientific">Cajanus cajan</name>
    <name type="common">Pigeon pea</name>
    <name type="synonym">Cajanus indicus</name>
    <dbReference type="NCBI Taxonomy" id="3821"/>
    <lineage>
        <taxon>Eukaryota</taxon>
        <taxon>Viridiplantae</taxon>
        <taxon>Streptophyta</taxon>
        <taxon>Embryophyta</taxon>
        <taxon>Tracheophyta</taxon>
        <taxon>Spermatophyta</taxon>
        <taxon>Magnoliopsida</taxon>
        <taxon>eudicotyledons</taxon>
        <taxon>Gunneridae</taxon>
        <taxon>Pentapetalae</taxon>
        <taxon>rosids</taxon>
        <taxon>fabids</taxon>
        <taxon>Fabales</taxon>
        <taxon>Fabaceae</taxon>
        <taxon>Papilionoideae</taxon>
        <taxon>50 kb inversion clade</taxon>
        <taxon>NPAAA clade</taxon>
        <taxon>indigoferoid/millettioid clade</taxon>
        <taxon>Phaseoleae</taxon>
        <taxon>Cajanus</taxon>
    </lineage>
</organism>
<keyword evidence="4" id="KW-1185">Reference proteome</keyword>
<dbReference type="OMA" id="LTIRYCT"/>
<dbReference type="PANTHER" id="PTHR47186:SF61">
    <property type="entry name" value="LEUCINE-RICH REPEAT-CONTAINING PROTEIN 57-RELATED"/>
    <property type="match status" value="1"/>
</dbReference>
<accession>A0A151RZL4</accession>
<keyword evidence="1" id="KW-0677">Repeat</keyword>
<feature type="domain" description="Disease resistance R13L4/SHOC-2-like LRR" evidence="2">
    <location>
        <begin position="33"/>
        <end position="96"/>
    </location>
</feature>
<dbReference type="Proteomes" id="UP000075243">
    <property type="component" value="Unassembled WGS sequence"/>
</dbReference>
<dbReference type="InterPro" id="IPR032675">
    <property type="entry name" value="LRR_dom_sf"/>
</dbReference>
<protein>
    <submittedName>
        <fullName evidence="3">Disease resistance protein At5g66890 family</fullName>
    </submittedName>
</protein>
<gene>
    <name evidence="3" type="ORF">KK1_030338</name>
</gene>
<sequence length="128" mass="14502">MGFIALPQDIGNLVNLKTLRLSSCAVFEEVPTSIGKLLQLRFLDISGCVSLRSLPEDIGDLRNLERLHMIGCSSCKMPSLVMKLENLKYVRCDEETAEIWKADFKPSLPNLNIEEANDHNLFIFYDNI</sequence>
<proteinExistence type="predicted"/>
<dbReference type="EMBL" id="KQ483511">
    <property type="protein sequence ID" value="KYP47980.1"/>
    <property type="molecule type" value="Genomic_DNA"/>
</dbReference>
<name>A0A151RZL4_CAJCA</name>
<evidence type="ECO:0000313" key="3">
    <source>
        <dbReference type="EMBL" id="KYP47980.1"/>
    </source>
</evidence>
<evidence type="ECO:0000259" key="2">
    <source>
        <dbReference type="Pfam" id="PF23598"/>
    </source>
</evidence>
<dbReference type="STRING" id="3821.A0A151RZL4"/>
<evidence type="ECO:0000313" key="4">
    <source>
        <dbReference type="Proteomes" id="UP000075243"/>
    </source>
</evidence>
<dbReference type="Pfam" id="PF23598">
    <property type="entry name" value="LRR_14"/>
    <property type="match status" value="1"/>
</dbReference>
<dbReference type="InterPro" id="IPR055414">
    <property type="entry name" value="LRR_R13L4/SHOC2-like"/>
</dbReference>
<dbReference type="Gramene" id="C.cajan_31357.t">
    <property type="protein sequence ID" value="C.cajan_31357.t.cds1"/>
    <property type="gene ID" value="C.cajan_31357"/>
</dbReference>
<reference evidence="3" key="1">
    <citation type="journal article" date="2012" name="Nat. Biotechnol.">
        <title>Draft genome sequence of pigeonpea (Cajanus cajan), an orphan legume crop of resource-poor farmers.</title>
        <authorList>
            <person name="Varshney R.K."/>
            <person name="Chen W."/>
            <person name="Li Y."/>
            <person name="Bharti A.K."/>
            <person name="Saxena R.K."/>
            <person name="Schlueter J.A."/>
            <person name="Donoghue M.T."/>
            <person name="Azam S."/>
            <person name="Fan G."/>
            <person name="Whaley A.M."/>
            <person name="Farmer A.D."/>
            <person name="Sheridan J."/>
            <person name="Iwata A."/>
            <person name="Tuteja R."/>
            <person name="Penmetsa R.V."/>
            <person name="Wu W."/>
            <person name="Upadhyaya H.D."/>
            <person name="Yang S.P."/>
            <person name="Shah T."/>
            <person name="Saxena K.B."/>
            <person name="Michael T."/>
            <person name="McCombie W.R."/>
            <person name="Yang B."/>
            <person name="Zhang G."/>
            <person name="Yang H."/>
            <person name="Wang J."/>
            <person name="Spillane C."/>
            <person name="Cook D.R."/>
            <person name="May G.D."/>
            <person name="Xu X."/>
            <person name="Jackson S.A."/>
        </authorList>
    </citation>
    <scope>NUCLEOTIDE SEQUENCE [LARGE SCALE GENOMIC DNA]</scope>
</reference>